<accession>A0A511KJD3</accession>
<sequence length="196" mass="21730">MAQPDPAKVLDAMRRAGMDTSMCTGIIYEPRLYLQDVGAKAMKAVPTIAKAFTTVPVDKLPDDFDFKALDNDLFGLRRDAEALKAYTEGLARKPSPEVRLLLRLHRAEVHLRLENFASAYRDSSFILEQLEGGVAGPSQARLKATLRLARAFEGMRHLNVAFESFCKVIELEVGSKEGVESRRSASSASCARRTRN</sequence>
<dbReference type="Proteomes" id="UP000321518">
    <property type="component" value="Unassembled WGS sequence"/>
</dbReference>
<gene>
    <name evidence="1" type="ORF">Rt10032_c11g4497</name>
</gene>
<dbReference type="OrthoDB" id="5945798at2759"/>
<dbReference type="SUPFAM" id="SSF48452">
    <property type="entry name" value="TPR-like"/>
    <property type="match status" value="1"/>
</dbReference>
<dbReference type="InterPro" id="IPR011990">
    <property type="entry name" value="TPR-like_helical_dom_sf"/>
</dbReference>
<name>A0A511KJD3_RHOTO</name>
<comment type="caution">
    <text evidence="1">The sequence shown here is derived from an EMBL/GenBank/DDBJ whole genome shotgun (WGS) entry which is preliminary data.</text>
</comment>
<evidence type="ECO:0000313" key="1">
    <source>
        <dbReference type="EMBL" id="GEM10480.1"/>
    </source>
</evidence>
<reference evidence="1 2" key="1">
    <citation type="submission" date="2019-07" db="EMBL/GenBank/DDBJ databases">
        <title>Rhodotorula toruloides NBRC10032 genome sequencing.</title>
        <authorList>
            <person name="Shida Y."/>
            <person name="Takaku H."/>
            <person name="Ogasawara W."/>
            <person name="Mori K."/>
        </authorList>
    </citation>
    <scope>NUCLEOTIDE SEQUENCE [LARGE SCALE GENOMIC DNA]</scope>
    <source>
        <strain evidence="1 2">NBRC10032</strain>
    </source>
</reference>
<evidence type="ECO:0000313" key="2">
    <source>
        <dbReference type="Proteomes" id="UP000321518"/>
    </source>
</evidence>
<proteinExistence type="predicted"/>
<dbReference type="AlphaFoldDB" id="A0A511KJD3"/>
<protein>
    <submittedName>
        <fullName evidence="1">TPR and SET domain containing protein</fullName>
    </submittedName>
</protein>
<dbReference type="EMBL" id="BJWK01000011">
    <property type="protein sequence ID" value="GEM10480.1"/>
    <property type="molecule type" value="Genomic_DNA"/>
</dbReference>
<dbReference type="Gene3D" id="1.25.40.10">
    <property type="entry name" value="Tetratricopeptide repeat domain"/>
    <property type="match status" value="1"/>
</dbReference>
<organism evidence="1 2">
    <name type="scientific">Rhodotorula toruloides</name>
    <name type="common">Yeast</name>
    <name type="synonym">Rhodosporidium toruloides</name>
    <dbReference type="NCBI Taxonomy" id="5286"/>
    <lineage>
        <taxon>Eukaryota</taxon>
        <taxon>Fungi</taxon>
        <taxon>Dikarya</taxon>
        <taxon>Basidiomycota</taxon>
        <taxon>Pucciniomycotina</taxon>
        <taxon>Microbotryomycetes</taxon>
        <taxon>Sporidiobolales</taxon>
        <taxon>Sporidiobolaceae</taxon>
        <taxon>Rhodotorula</taxon>
    </lineage>
</organism>